<protein>
    <submittedName>
        <fullName evidence="2">Uncharacterized protein</fullName>
    </submittedName>
</protein>
<keyword evidence="3" id="KW-1185">Reference proteome</keyword>
<dbReference type="AlphaFoldDB" id="A0A4C1Y713"/>
<evidence type="ECO:0000313" key="3">
    <source>
        <dbReference type="Proteomes" id="UP000299102"/>
    </source>
</evidence>
<proteinExistence type="predicted"/>
<reference evidence="2 3" key="1">
    <citation type="journal article" date="2019" name="Commun. Biol.">
        <title>The bagworm genome reveals a unique fibroin gene that provides high tensile strength.</title>
        <authorList>
            <person name="Kono N."/>
            <person name="Nakamura H."/>
            <person name="Ohtoshi R."/>
            <person name="Tomita M."/>
            <person name="Numata K."/>
            <person name="Arakawa K."/>
        </authorList>
    </citation>
    <scope>NUCLEOTIDE SEQUENCE [LARGE SCALE GENOMIC DNA]</scope>
</reference>
<gene>
    <name evidence="2" type="ORF">EVAR_60835_1</name>
</gene>
<evidence type="ECO:0000313" key="2">
    <source>
        <dbReference type="EMBL" id="GBP71270.1"/>
    </source>
</evidence>
<sequence length="115" mass="12604">MFSPSFSCFALNQHATSEQPRKVSVIVSHLPALGEVKVTDFGQTAEVGQWALFTESCEVNRHLSVCRIQSGPSRLRRRGKDNLISGLTGRPRRREVGQSAASDLEALSNHADTIV</sequence>
<accession>A0A4C1Y713</accession>
<name>A0A4C1Y713_EUMVA</name>
<dbReference type="EMBL" id="BGZK01001103">
    <property type="protein sequence ID" value="GBP71270.1"/>
    <property type="molecule type" value="Genomic_DNA"/>
</dbReference>
<evidence type="ECO:0000256" key="1">
    <source>
        <dbReference type="SAM" id="MobiDB-lite"/>
    </source>
</evidence>
<organism evidence="2 3">
    <name type="scientific">Eumeta variegata</name>
    <name type="common">Bagworm moth</name>
    <name type="synonym">Eumeta japonica</name>
    <dbReference type="NCBI Taxonomy" id="151549"/>
    <lineage>
        <taxon>Eukaryota</taxon>
        <taxon>Metazoa</taxon>
        <taxon>Ecdysozoa</taxon>
        <taxon>Arthropoda</taxon>
        <taxon>Hexapoda</taxon>
        <taxon>Insecta</taxon>
        <taxon>Pterygota</taxon>
        <taxon>Neoptera</taxon>
        <taxon>Endopterygota</taxon>
        <taxon>Lepidoptera</taxon>
        <taxon>Glossata</taxon>
        <taxon>Ditrysia</taxon>
        <taxon>Tineoidea</taxon>
        <taxon>Psychidae</taxon>
        <taxon>Oiketicinae</taxon>
        <taxon>Eumeta</taxon>
    </lineage>
</organism>
<dbReference type="Proteomes" id="UP000299102">
    <property type="component" value="Unassembled WGS sequence"/>
</dbReference>
<feature type="region of interest" description="Disordered" evidence="1">
    <location>
        <begin position="79"/>
        <end position="115"/>
    </location>
</feature>
<comment type="caution">
    <text evidence="2">The sequence shown here is derived from an EMBL/GenBank/DDBJ whole genome shotgun (WGS) entry which is preliminary data.</text>
</comment>